<dbReference type="GeneID" id="34528040"/>
<evidence type="ECO:0000259" key="4">
    <source>
        <dbReference type="Pfam" id="PF12584"/>
    </source>
</evidence>
<evidence type="ECO:0008006" key="11">
    <source>
        <dbReference type="Google" id="ProtNLM"/>
    </source>
</evidence>
<feature type="domain" description="TRAPPC10/Trs130 N-terminal" evidence="5">
    <location>
        <begin position="13"/>
        <end position="237"/>
    </location>
</feature>
<dbReference type="InterPro" id="IPR056913">
    <property type="entry name" value="TRAPPC10/Trs130_N"/>
</dbReference>
<reference evidence="10" key="2">
    <citation type="submission" date="2012-08" db="EMBL/GenBank/DDBJ databases">
        <title>Genome sequence of Kazachstania naganishii.</title>
        <authorList>
            <person name="Gordon J.L."/>
            <person name="Armisen D."/>
            <person name="Proux-Wera E."/>
            <person name="OhEigeartaigh S.S."/>
            <person name="Byrne K.P."/>
            <person name="Wolfe K.H."/>
        </authorList>
    </citation>
    <scope>NUCLEOTIDE SEQUENCE [LARGE SCALE GENOMIC DNA]</scope>
    <source>
        <strain evidence="10">ATCC MYA-139 / BCRC 22969 / CBS 8797 / CCRC 22969 / KCTC 17520 / NBRC 10181 / NCYC 3082</strain>
    </source>
</reference>
<evidence type="ECO:0000256" key="3">
    <source>
        <dbReference type="ARBA" id="ARBA00023034"/>
    </source>
</evidence>
<dbReference type="Pfam" id="PF23036">
    <property type="entry name" value="TRAPPC10_1st"/>
    <property type="match status" value="1"/>
</dbReference>
<dbReference type="GO" id="GO:0034498">
    <property type="term" value="P:early endosome to Golgi transport"/>
    <property type="evidence" value="ECO:0007669"/>
    <property type="project" value="EnsemblFungi"/>
</dbReference>
<dbReference type="AlphaFoldDB" id="J7RBM2"/>
<dbReference type="RefSeq" id="XP_022466530.1">
    <property type="nucleotide sequence ID" value="XM_022610211.1"/>
</dbReference>
<dbReference type="InterPro" id="IPR022233">
    <property type="entry name" value="TRAPPC10/Trs130_C"/>
</dbReference>
<keyword evidence="2" id="KW-0813">Transport</keyword>
<keyword evidence="3" id="KW-0333">Golgi apparatus</keyword>
<feature type="domain" description="TRAPPC10/Trs130 C-terminal" evidence="4">
    <location>
        <begin position="975"/>
        <end position="1120"/>
    </location>
</feature>
<dbReference type="GO" id="GO:0016236">
    <property type="term" value="P:macroautophagy"/>
    <property type="evidence" value="ECO:0007669"/>
    <property type="project" value="EnsemblFungi"/>
</dbReference>
<keyword evidence="10" id="KW-1185">Reference proteome</keyword>
<dbReference type="HOGENOM" id="CLU_009596_0_0_1"/>
<feature type="domain" description="Trs130 NTS" evidence="8">
    <location>
        <begin position="305"/>
        <end position="534"/>
    </location>
</feature>
<feature type="domain" description="Trs130 second Ig-like" evidence="7">
    <location>
        <begin position="678"/>
        <end position="770"/>
    </location>
</feature>
<proteinExistence type="predicted"/>
<dbReference type="Pfam" id="PF12584">
    <property type="entry name" value="TRAPPC10"/>
    <property type="match status" value="1"/>
</dbReference>
<dbReference type="InterPro" id="IPR045126">
    <property type="entry name" value="TRAPPC10/Trs130"/>
</dbReference>
<evidence type="ECO:0000259" key="7">
    <source>
        <dbReference type="Pfam" id="PF24966"/>
    </source>
</evidence>
<dbReference type="OrthoDB" id="10256906at2759"/>
<dbReference type="Pfam" id="PF24966">
    <property type="entry name" value="Ig_TR130_2nd"/>
    <property type="match status" value="1"/>
</dbReference>
<dbReference type="GO" id="GO:0005769">
    <property type="term" value="C:early endosome"/>
    <property type="evidence" value="ECO:0007669"/>
    <property type="project" value="EnsemblFungi"/>
</dbReference>
<feature type="domain" description="DUF7076" evidence="6">
    <location>
        <begin position="536"/>
        <end position="647"/>
    </location>
</feature>
<dbReference type="PANTHER" id="PTHR13251:SF3">
    <property type="entry name" value="TRAFFICKING PROTEIN PARTICLE COMPLEX SUBUNIT 10"/>
    <property type="match status" value="1"/>
</dbReference>
<evidence type="ECO:0000259" key="5">
    <source>
        <dbReference type="Pfam" id="PF23036"/>
    </source>
</evidence>
<dbReference type="OMA" id="DYLNAYE"/>
<dbReference type="Pfam" id="PF24967">
    <property type="entry name" value="NTS_TR130"/>
    <property type="match status" value="1"/>
</dbReference>
<evidence type="ECO:0000256" key="1">
    <source>
        <dbReference type="ARBA" id="ARBA00004555"/>
    </source>
</evidence>
<evidence type="ECO:0000259" key="8">
    <source>
        <dbReference type="Pfam" id="PF24967"/>
    </source>
</evidence>
<dbReference type="Pfam" id="PF23273">
    <property type="entry name" value="DUF7076"/>
    <property type="match status" value="1"/>
</dbReference>
<protein>
    <recommendedName>
        <fullName evidence="11">Trafficking protein particle complex subunit 11 domain-containing protein</fullName>
    </recommendedName>
</protein>
<evidence type="ECO:0000313" key="10">
    <source>
        <dbReference type="Proteomes" id="UP000006310"/>
    </source>
</evidence>
<dbReference type="GO" id="GO:0006891">
    <property type="term" value="P:intra-Golgi vesicle-mediated transport"/>
    <property type="evidence" value="ECO:0007669"/>
    <property type="project" value="EnsemblFungi"/>
</dbReference>
<gene>
    <name evidence="9" type="primary">KNAG0J02040</name>
    <name evidence="9" type="ordered locus">KNAG_0J02040</name>
</gene>
<organism evidence="9 10">
    <name type="scientific">Huiozyma naganishii (strain ATCC MYA-139 / BCRC 22969 / CBS 8797 / KCTC 17520 / NBRC 10181 / NCYC 3082 / Yp74L-3)</name>
    <name type="common">Yeast</name>
    <name type="synonym">Kazachstania naganishii</name>
    <dbReference type="NCBI Taxonomy" id="1071383"/>
    <lineage>
        <taxon>Eukaryota</taxon>
        <taxon>Fungi</taxon>
        <taxon>Dikarya</taxon>
        <taxon>Ascomycota</taxon>
        <taxon>Saccharomycotina</taxon>
        <taxon>Saccharomycetes</taxon>
        <taxon>Saccharomycetales</taxon>
        <taxon>Saccharomycetaceae</taxon>
        <taxon>Huiozyma</taxon>
    </lineage>
</organism>
<dbReference type="Proteomes" id="UP000006310">
    <property type="component" value="Chromosome 10"/>
</dbReference>
<dbReference type="PANTHER" id="PTHR13251">
    <property type="entry name" value="EPILEPSY HOLOPROSENCEPHALY CANDIDATE 1/TMEM1"/>
    <property type="match status" value="1"/>
</dbReference>
<evidence type="ECO:0000313" key="9">
    <source>
        <dbReference type="EMBL" id="CCK72285.1"/>
    </source>
</evidence>
<dbReference type="EMBL" id="HE978323">
    <property type="protein sequence ID" value="CCK72285.1"/>
    <property type="molecule type" value="Genomic_DNA"/>
</dbReference>
<dbReference type="GO" id="GO:0005085">
    <property type="term" value="F:guanyl-nucleotide exchange factor activity"/>
    <property type="evidence" value="ECO:0007669"/>
    <property type="project" value="EnsemblFungi"/>
</dbReference>
<evidence type="ECO:0000256" key="2">
    <source>
        <dbReference type="ARBA" id="ARBA00022448"/>
    </source>
</evidence>
<dbReference type="eggNOG" id="KOG1931">
    <property type="taxonomic scope" value="Eukaryota"/>
</dbReference>
<evidence type="ECO:0000259" key="6">
    <source>
        <dbReference type="Pfam" id="PF23273"/>
    </source>
</evidence>
<dbReference type="GO" id="GO:0032258">
    <property type="term" value="P:cytoplasm to vacuole targeting by the Cvt pathway"/>
    <property type="evidence" value="ECO:0007669"/>
    <property type="project" value="EnsemblFungi"/>
</dbReference>
<dbReference type="KEGG" id="kng:KNAG_0J02040"/>
<dbReference type="STRING" id="1071383.J7RBM2"/>
<dbReference type="GO" id="GO:0005829">
    <property type="term" value="C:cytosol"/>
    <property type="evidence" value="ECO:0007669"/>
    <property type="project" value="GOC"/>
</dbReference>
<dbReference type="GO" id="GO:1990071">
    <property type="term" value="C:TRAPPII protein complex"/>
    <property type="evidence" value="ECO:0007669"/>
    <property type="project" value="EnsemblFungi"/>
</dbReference>
<reference evidence="9 10" key="1">
    <citation type="journal article" date="2011" name="Proc. Natl. Acad. Sci. U.S.A.">
        <title>Evolutionary erosion of yeast sex chromosomes by mating-type switching accidents.</title>
        <authorList>
            <person name="Gordon J.L."/>
            <person name="Armisen D."/>
            <person name="Proux-Wera E."/>
            <person name="Oheigeartaigh S.S."/>
            <person name="Byrne K.P."/>
            <person name="Wolfe K.H."/>
        </authorList>
    </citation>
    <scope>NUCLEOTIDE SEQUENCE [LARGE SCALE GENOMIC DNA]</scope>
    <source>
        <strain evidence="10">ATCC MYA-139 / BCRC 22969 / CBS 8797 / CCRC 22969 / KCTC 17520 / NBRC 10181 / NCYC 3082</strain>
    </source>
</reference>
<dbReference type="InterPro" id="IPR055504">
    <property type="entry name" value="DUF7076"/>
</dbReference>
<accession>J7RBM2</accession>
<dbReference type="InterPro" id="IPR056915">
    <property type="entry name" value="Ig_TR130_2nd"/>
</dbReference>
<dbReference type="GO" id="GO:0005802">
    <property type="term" value="C:trans-Golgi network"/>
    <property type="evidence" value="ECO:0007669"/>
    <property type="project" value="EnsemblFungi"/>
</dbReference>
<dbReference type="InterPro" id="IPR056916">
    <property type="entry name" value="NTS_TR130"/>
</dbReference>
<name>J7RBM2_HUIN7</name>
<comment type="subcellular location">
    <subcellularLocation>
        <location evidence="1">Golgi apparatus</location>
    </subcellularLocation>
</comment>
<sequence>MDLAHIEDQLGQQEISISYFDPFALFESVKNEFLSIFPLEDVRWKSPTGTTKTVPRLPITLVSETDVPATDTKEPPKKQMPFIKIIIVTCLTVDDYRSKVRPLLRRWLPVVGEEEAEIGEPVLPIIFMYANSTVTDTNIFKTVSIKEKINKDFPGVQVLELKSVYKSPREKEEFWSHLSQNFKVQVVDILKERLGVLTLRLAKLTNAKQVQERLLAREELLQLFLKFKLTDEAYLQIKAIREKLPFSKRFQLGKLEFPLKYTLDESIGDLFEKGALTKFYYLKYFFINELNVLFISEHSDKVFTRIHHLTCQFLNNIDRWFFKDENLLQFKFTLLHTVILLLPDHTALNFKTLPEIKGNLLLAERECYLQAVQSMTTFSLSFKKYPGGDYIFDQVSHSYKDEDSFHKRFIGYNQEIMSLFNSSPIAKRQRTIDVLSIEIGLLHYQRKEYENALSIFISCYEFYIESNWNLIGLQILKVFVDSLVNCTKISYIEFNGSHVPVNNILSNAYLNLLKLSKDIDERKRWWLKFLAVKRSKKEEEEDPVFFPLDFIFSVEKCALVTLSRPNVYQISLKVTGKCLPEDIKAEYVKIKLRDSKGKAVDFASTDVLLSAGTTECTLETKDIAFGEFMISSLEIKICNTTFVKEIEDTKIRVVPIFNQDNVSVAVREAYSLKLGDHALELDFNNLDSATDFDIALLVNKAAREEVYPISFGAEETVTEWVIRKGDVPHLIPYYLHPSSGTSFFITATIRFVKNGVEYRDTRSHYIQCYLPLSVSVEDVFKRDVFYFKFLFNSSIRDEPIVLYSAELLPEREERYDINGVVEFSEPIFLTSSLASDSCLQCYQIKGKEGKFYCSDLFYLKVEYNTLKEILDSLVTELVWGETPSPEWEPWKYFWEQEILSRLVHNYDKYAETHTLILEPQSLHLQKICSLIDSVAFPRDLKCIVLKFLRDLTTGIAVDDPQVRNKKIKARALHVPVEFPEYEPIFHIQFEPVQDPKDTAALHPQIGCPIPFSLTVEDLSSQWVANPIAVDRLSPSRVPPPASPSQATDGRGTYVLEVASSNEWLVQGKKKFTIRDTTTTTTPTLLQRHGVSLTPLKTGHLALPRVEVTTEWQQQARTDQRNAHDTLLVL</sequence>